<keyword evidence="2" id="KW-1185">Reference proteome</keyword>
<reference evidence="1 2" key="2">
    <citation type="journal article" date="2016" name="Environ. Microbiol.">
        <title>The revisited genome of Pseudomonas putida KT2440 enlightens its value as a robust metabolic chassis.</title>
        <authorList>
            <person name="Belda E."/>
            <person name="van Heck R.G."/>
            <person name="Lopez-Sanchez M.J."/>
            <person name="Cruveiller S."/>
            <person name="Barbe V."/>
            <person name="Fraser C."/>
            <person name="Klenk H.P."/>
            <person name="Petersen J."/>
            <person name="Morgat A."/>
            <person name="Nikel P.I."/>
            <person name="Vallenet D."/>
            <person name="Rouy Z."/>
            <person name="Sekowska A."/>
            <person name="Martins Dos Santos V.A."/>
            <person name="de Lorenzo V."/>
            <person name="Danchin A."/>
            <person name="Medigue C."/>
        </authorList>
    </citation>
    <scope>NUCLEOTIDE SEQUENCE [LARGE SCALE GENOMIC DNA]</scope>
    <source>
        <strain evidence="2">ATCC 47054 / DSM 6125 / CFBP 8728 / NCIMB 11950 / KT2440</strain>
    </source>
</reference>
<evidence type="ECO:0000313" key="2">
    <source>
        <dbReference type="Proteomes" id="UP000000556"/>
    </source>
</evidence>
<reference evidence="1 2" key="1">
    <citation type="journal article" date="2002" name="Environ. Microbiol.">
        <title>Complete genome sequence and comparative analysis of the metabolically versatile Pseudomonas putida KT2440.</title>
        <authorList>
            <person name="Nelson K.E."/>
            <person name="Weinel C."/>
            <person name="Paulsen I.T."/>
            <person name="Dodson R.J."/>
            <person name="Hilbert H."/>
            <person name="Martins dos Santos V.A."/>
            <person name="Fouts D.E."/>
            <person name="Gill S.R."/>
            <person name="Pop M."/>
            <person name="Holmes M."/>
            <person name="Brinkac L."/>
            <person name="Beanan M."/>
            <person name="DeBoy R.T."/>
            <person name="Daugherty S."/>
            <person name="Kolonay J."/>
            <person name="Madupu R."/>
            <person name="Nelson W."/>
            <person name="White O."/>
            <person name="Peterson J."/>
            <person name="Khouri H."/>
            <person name="Hance I."/>
            <person name="Chris Lee P."/>
            <person name="Holtzapple E."/>
            <person name="Scanlan D."/>
            <person name="Tran K."/>
            <person name="Moazzez A."/>
            <person name="Utterback T."/>
            <person name="Rizzo M."/>
            <person name="Lee K."/>
            <person name="Kosack D."/>
            <person name="Moestl D."/>
            <person name="Wedler H."/>
            <person name="Lauber J."/>
            <person name="Stjepandic D."/>
            <person name="Hoheisel J."/>
            <person name="Straetz M."/>
            <person name="Heim S."/>
            <person name="Kiewitz C."/>
            <person name="Eisen J.A."/>
            <person name="Timmis K.N."/>
            <person name="Dusterhoft A."/>
            <person name="Tummler B."/>
            <person name="Fraser C.M."/>
        </authorList>
    </citation>
    <scope>NUCLEOTIDE SEQUENCE [LARGE SCALE GENOMIC DNA]</scope>
    <source>
        <strain evidence="2">ATCC 47054 / DSM 6125 / CFBP 8728 / NCIMB 11950 / KT2440</strain>
    </source>
</reference>
<protein>
    <submittedName>
        <fullName evidence="1">Uncharacterized protein</fullName>
    </submittedName>
</protein>
<dbReference type="Proteomes" id="UP000000556">
    <property type="component" value="Chromosome"/>
</dbReference>
<accession>A0A140FWJ7</accession>
<sequence>MRVRGDVYWAWADPALHYRNHEEFLDDGTYIDVRVRFSRAGATQMFIGVYTASGMRIHEESFDSRHSESMTKALAWGIGRARRIASDAVPATEQFVRVK</sequence>
<dbReference type="BioCyc" id="PPUT160488:G1G01-4178-MONOMER"/>
<dbReference type="STRING" id="160488.PP_5645"/>
<organism evidence="1 2">
    <name type="scientific">Pseudomonas putida (strain ATCC 47054 / DSM 6125 / CFBP 8728 / NCIMB 11950 / KT2440)</name>
    <dbReference type="NCBI Taxonomy" id="160488"/>
    <lineage>
        <taxon>Bacteria</taxon>
        <taxon>Pseudomonadati</taxon>
        <taxon>Pseudomonadota</taxon>
        <taxon>Gammaproteobacteria</taxon>
        <taxon>Pseudomonadales</taxon>
        <taxon>Pseudomonadaceae</taxon>
        <taxon>Pseudomonas</taxon>
    </lineage>
</organism>
<gene>
    <name evidence="1" type="ordered locus">PP_5645</name>
</gene>
<dbReference type="KEGG" id="ppu:PP_5645"/>
<dbReference type="AlphaFoldDB" id="A0A140FWJ7"/>
<name>A0A140FWJ7_PSEPK</name>
<proteinExistence type="predicted"/>
<evidence type="ECO:0000313" key="1">
    <source>
        <dbReference type="EMBL" id="AMM02980.1"/>
    </source>
</evidence>
<dbReference type="RefSeq" id="WP_049587754.1">
    <property type="nucleotide sequence ID" value="NC_002947.4"/>
</dbReference>
<dbReference type="OrthoDB" id="7008133at2"/>
<dbReference type="EMBL" id="AE015451">
    <property type="protein sequence ID" value="AMM02980.1"/>
    <property type="molecule type" value="Genomic_DNA"/>
</dbReference>